<name>A0AAN7C7Y5_9PEZI</name>
<dbReference type="Proteomes" id="UP001303760">
    <property type="component" value="Unassembled WGS sequence"/>
</dbReference>
<dbReference type="AlphaFoldDB" id="A0AAN7C7Y5"/>
<keyword evidence="3" id="KW-1185">Reference proteome</keyword>
<gene>
    <name evidence="2" type="ORF">C8A03DRAFT_34931</name>
</gene>
<feature type="region of interest" description="Disordered" evidence="1">
    <location>
        <begin position="193"/>
        <end position="277"/>
    </location>
</feature>
<accession>A0AAN7C7Y5</accession>
<evidence type="ECO:0000313" key="3">
    <source>
        <dbReference type="Proteomes" id="UP001303760"/>
    </source>
</evidence>
<comment type="caution">
    <text evidence="2">The sequence shown here is derived from an EMBL/GenBank/DDBJ whole genome shotgun (WGS) entry which is preliminary data.</text>
</comment>
<sequence>MPDKAAQSLAQTIAKQVETLGMVELTLRSLLNAGMTADEVDDLVNDVLQEIKNTPTLDDVGKAARANDVPVKFVAKPELAAEPVTEPVVKPVTEPVVKPVTEPVVKPVTEPVVKPVAEPVAKPAFKAVSESIANSIAEPIAPLPDVRSEKFLAMIADLSTKVVDLKRKVALQHATAAAAMDTATTTSAVNTPAVTNTTVNTPATNTPEQPSASAVPLASSVPPLPSFGPTDQRKRNTPDSGSESEASGDKKSTTTTAPNIPLQWTRGKWQPKPRSTRWMQPEFYDDWMSTTWAEEHESDDMRPGQ</sequence>
<evidence type="ECO:0000256" key="1">
    <source>
        <dbReference type="SAM" id="MobiDB-lite"/>
    </source>
</evidence>
<organism evidence="2 3">
    <name type="scientific">Achaetomium macrosporum</name>
    <dbReference type="NCBI Taxonomy" id="79813"/>
    <lineage>
        <taxon>Eukaryota</taxon>
        <taxon>Fungi</taxon>
        <taxon>Dikarya</taxon>
        <taxon>Ascomycota</taxon>
        <taxon>Pezizomycotina</taxon>
        <taxon>Sordariomycetes</taxon>
        <taxon>Sordariomycetidae</taxon>
        <taxon>Sordariales</taxon>
        <taxon>Chaetomiaceae</taxon>
        <taxon>Achaetomium</taxon>
    </lineage>
</organism>
<evidence type="ECO:0000313" key="2">
    <source>
        <dbReference type="EMBL" id="KAK4237118.1"/>
    </source>
</evidence>
<protein>
    <submittedName>
        <fullName evidence="2">Uncharacterized protein</fullName>
    </submittedName>
</protein>
<feature type="compositionally biased region" description="Low complexity" evidence="1">
    <location>
        <begin position="193"/>
        <end position="221"/>
    </location>
</feature>
<dbReference type="EMBL" id="MU860154">
    <property type="protein sequence ID" value="KAK4237118.1"/>
    <property type="molecule type" value="Genomic_DNA"/>
</dbReference>
<reference evidence="2" key="2">
    <citation type="submission" date="2023-05" db="EMBL/GenBank/DDBJ databases">
        <authorList>
            <consortium name="Lawrence Berkeley National Laboratory"/>
            <person name="Steindorff A."/>
            <person name="Hensen N."/>
            <person name="Bonometti L."/>
            <person name="Westerberg I."/>
            <person name="Brannstrom I.O."/>
            <person name="Guillou S."/>
            <person name="Cros-Aarteil S."/>
            <person name="Calhoun S."/>
            <person name="Haridas S."/>
            <person name="Kuo A."/>
            <person name="Mondo S."/>
            <person name="Pangilinan J."/>
            <person name="Riley R."/>
            <person name="Labutti K."/>
            <person name="Andreopoulos B."/>
            <person name="Lipzen A."/>
            <person name="Chen C."/>
            <person name="Yanf M."/>
            <person name="Daum C."/>
            <person name="Ng V."/>
            <person name="Clum A."/>
            <person name="Ohm R."/>
            <person name="Martin F."/>
            <person name="Silar P."/>
            <person name="Natvig D."/>
            <person name="Lalanne C."/>
            <person name="Gautier V."/>
            <person name="Ament-Velasquez S.L."/>
            <person name="Kruys A."/>
            <person name="Hutchinson M.I."/>
            <person name="Powell A.J."/>
            <person name="Barry K."/>
            <person name="Miller A.N."/>
            <person name="Grigoriev I.V."/>
            <person name="Debuchy R."/>
            <person name="Gladieux P."/>
            <person name="Thoren M.H."/>
            <person name="Johannesson H."/>
        </authorList>
    </citation>
    <scope>NUCLEOTIDE SEQUENCE</scope>
    <source>
        <strain evidence="2">CBS 532.94</strain>
    </source>
</reference>
<reference evidence="2" key="1">
    <citation type="journal article" date="2023" name="Mol. Phylogenet. Evol.">
        <title>Genome-scale phylogeny and comparative genomics of the fungal order Sordariales.</title>
        <authorList>
            <person name="Hensen N."/>
            <person name="Bonometti L."/>
            <person name="Westerberg I."/>
            <person name="Brannstrom I.O."/>
            <person name="Guillou S."/>
            <person name="Cros-Aarteil S."/>
            <person name="Calhoun S."/>
            <person name="Haridas S."/>
            <person name="Kuo A."/>
            <person name="Mondo S."/>
            <person name="Pangilinan J."/>
            <person name="Riley R."/>
            <person name="LaButti K."/>
            <person name="Andreopoulos B."/>
            <person name="Lipzen A."/>
            <person name="Chen C."/>
            <person name="Yan M."/>
            <person name="Daum C."/>
            <person name="Ng V."/>
            <person name="Clum A."/>
            <person name="Steindorff A."/>
            <person name="Ohm R.A."/>
            <person name="Martin F."/>
            <person name="Silar P."/>
            <person name="Natvig D.O."/>
            <person name="Lalanne C."/>
            <person name="Gautier V."/>
            <person name="Ament-Velasquez S.L."/>
            <person name="Kruys A."/>
            <person name="Hutchinson M.I."/>
            <person name="Powell A.J."/>
            <person name="Barry K."/>
            <person name="Miller A.N."/>
            <person name="Grigoriev I.V."/>
            <person name="Debuchy R."/>
            <person name="Gladieux P."/>
            <person name="Hiltunen Thoren M."/>
            <person name="Johannesson H."/>
        </authorList>
    </citation>
    <scope>NUCLEOTIDE SEQUENCE</scope>
    <source>
        <strain evidence="2">CBS 532.94</strain>
    </source>
</reference>
<proteinExistence type="predicted"/>